<keyword evidence="2" id="KW-0812">Transmembrane</keyword>
<gene>
    <name evidence="3" type="ORF">SVIO_036720</name>
</gene>
<keyword evidence="2" id="KW-0472">Membrane</keyword>
<keyword evidence="2" id="KW-1133">Transmembrane helix</keyword>
<evidence type="ECO:0000313" key="4">
    <source>
        <dbReference type="Proteomes" id="UP000301309"/>
    </source>
</evidence>
<evidence type="ECO:0000313" key="3">
    <source>
        <dbReference type="EMBL" id="GDY53049.1"/>
    </source>
</evidence>
<organism evidence="3 4">
    <name type="scientific">Streptomyces violaceusniger</name>
    <dbReference type="NCBI Taxonomy" id="68280"/>
    <lineage>
        <taxon>Bacteria</taxon>
        <taxon>Bacillati</taxon>
        <taxon>Actinomycetota</taxon>
        <taxon>Actinomycetes</taxon>
        <taxon>Kitasatosporales</taxon>
        <taxon>Streptomycetaceae</taxon>
        <taxon>Streptomyces</taxon>
        <taxon>Streptomyces violaceusniger group</taxon>
    </lineage>
</organism>
<proteinExistence type="predicted"/>
<evidence type="ECO:0000256" key="1">
    <source>
        <dbReference type="SAM" id="MobiDB-lite"/>
    </source>
</evidence>
<keyword evidence="4" id="KW-1185">Reference proteome</keyword>
<sequence>MNDSENNENNESNEGDESSTRVPLHERRRPWWHWQRLARSRPRLAVITAVVGAVVGALLGGAGVAWRAEAGPFADDRACWGAFSRDDAAALFDGTSGGEEDVKSSELPITSDRTGAKGSSGQCLMTSDGSRITVQAHQLDTRFGGAGDQWADEFLSARLTPLGSGLLGMASDTRAWLAVPDGCMGRPSRLGAADGPTVIDLATGWTIYDDEVNTEARDRLARAVVTLVNHYMADKGCTGTIADPTRRMPEPPRFLDEKKDAMCGVKGLPLPRDYAHGTFGRTLVTRGAGPVRTCDRRVLFDHPELRLMTVEDPRLAVLYEQLSGDGAKGRVKAGEQDGYGFVRDDMGLFQAECQTGPVTFLIRADSGRRPADIRTLLPRYVAAEADRIGCGPLHITLPAEG</sequence>
<dbReference type="OrthoDB" id="4112092at2"/>
<dbReference type="AlphaFoldDB" id="A0A4D4L4T6"/>
<dbReference type="Proteomes" id="UP000301309">
    <property type="component" value="Unassembled WGS sequence"/>
</dbReference>
<feature type="compositionally biased region" description="Acidic residues" evidence="1">
    <location>
        <begin position="1"/>
        <end position="17"/>
    </location>
</feature>
<name>A0A4D4L4T6_STRVO</name>
<protein>
    <submittedName>
        <fullName evidence="3">Uncharacterized protein</fullName>
    </submittedName>
</protein>
<evidence type="ECO:0000256" key="2">
    <source>
        <dbReference type="SAM" id="Phobius"/>
    </source>
</evidence>
<feature type="transmembrane region" description="Helical" evidence="2">
    <location>
        <begin position="44"/>
        <end position="66"/>
    </location>
</feature>
<dbReference type="RefSeq" id="WP_137977652.1">
    <property type="nucleotide sequence ID" value="NZ_BAAASO010000015.1"/>
</dbReference>
<feature type="region of interest" description="Disordered" evidence="1">
    <location>
        <begin position="1"/>
        <end position="25"/>
    </location>
</feature>
<accession>A0A4D4L4T6</accession>
<dbReference type="EMBL" id="BJHW01000001">
    <property type="protein sequence ID" value="GDY53049.1"/>
    <property type="molecule type" value="Genomic_DNA"/>
</dbReference>
<comment type="caution">
    <text evidence="3">The sequence shown here is derived from an EMBL/GenBank/DDBJ whole genome shotgun (WGS) entry which is preliminary data.</text>
</comment>
<reference evidence="3 4" key="1">
    <citation type="journal article" date="2020" name="Int. J. Syst. Evol. Microbiol.">
        <title>Reclassification of Streptomyces castelarensis and Streptomyces sporoclivatus as later heterotypic synonyms of Streptomyces antimycoticus.</title>
        <authorList>
            <person name="Komaki H."/>
            <person name="Tamura T."/>
        </authorList>
    </citation>
    <scope>NUCLEOTIDE SEQUENCE [LARGE SCALE GENOMIC DNA]</scope>
    <source>
        <strain evidence="3 4">NBRC 13459</strain>
    </source>
</reference>